<reference evidence="2" key="2">
    <citation type="submission" date="2022-12" db="EMBL/GenBank/DDBJ databases">
        <authorList>
            <person name="Sun Q."/>
            <person name="Zhou Y."/>
        </authorList>
    </citation>
    <scope>NUCLEOTIDE SEQUENCE</scope>
    <source>
        <strain evidence="2">CGMCC 1.15034</strain>
    </source>
</reference>
<evidence type="ECO:0000313" key="3">
    <source>
        <dbReference type="Proteomes" id="UP000625079"/>
    </source>
</evidence>
<comment type="caution">
    <text evidence="2">The sequence shown here is derived from an EMBL/GenBank/DDBJ whole genome shotgun (WGS) entry which is preliminary data.</text>
</comment>
<organism evidence="2 3">
    <name type="scientific">Bradyrhizobium guangdongense</name>
    <dbReference type="NCBI Taxonomy" id="1325090"/>
    <lineage>
        <taxon>Bacteria</taxon>
        <taxon>Pseudomonadati</taxon>
        <taxon>Pseudomonadota</taxon>
        <taxon>Alphaproteobacteria</taxon>
        <taxon>Hyphomicrobiales</taxon>
        <taxon>Nitrobacteraceae</taxon>
        <taxon>Bradyrhizobium</taxon>
    </lineage>
</organism>
<dbReference type="RefSeq" id="WP_244659432.1">
    <property type="nucleotide sequence ID" value="NZ_BMHC01000017.1"/>
</dbReference>
<dbReference type="EMBL" id="BMHC01000017">
    <property type="protein sequence ID" value="GGI30316.1"/>
    <property type="molecule type" value="Genomic_DNA"/>
</dbReference>
<reference evidence="2" key="1">
    <citation type="journal article" date="2014" name="Int. J. Syst. Evol. Microbiol.">
        <title>Complete genome sequence of Corynebacterium casei LMG S-19264T (=DSM 44701T), isolated from a smear-ripened cheese.</title>
        <authorList>
            <consortium name="US DOE Joint Genome Institute (JGI-PGF)"/>
            <person name="Walter F."/>
            <person name="Albersmeier A."/>
            <person name="Kalinowski J."/>
            <person name="Ruckert C."/>
        </authorList>
    </citation>
    <scope>NUCLEOTIDE SEQUENCE</scope>
    <source>
        <strain evidence="2">CGMCC 1.15034</strain>
    </source>
</reference>
<accession>A0AA87W8F1</accession>
<evidence type="ECO:0000256" key="1">
    <source>
        <dbReference type="SAM" id="SignalP"/>
    </source>
</evidence>
<protein>
    <submittedName>
        <fullName evidence="2">Uncharacterized protein</fullName>
    </submittedName>
</protein>
<feature type="chain" id="PRO_5041698358" evidence="1">
    <location>
        <begin position="30"/>
        <end position="298"/>
    </location>
</feature>
<dbReference type="Proteomes" id="UP000625079">
    <property type="component" value="Unassembled WGS sequence"/>
</dbReference>
<keyword evidence="1" id="KW-0732">Signal</keyword>
<gene>
    <name evidence="2" type="ORF">GCM10010987_58840</name>
</gene>
<feature type="signal peptide" evidence="1">
    <location>
        <begin position="1"/>
        <end position="29"/>
    </location>
</feature>
<proteinExistence type="predicted"/>
<evidence type="ECO:0000313" key="2">
    <source>
        <dbReference type="EMBL" id="GGI30316.1"/>
    </source>
</evidence>
<dbReference type="AlphaFoldDB" id="A0AA87W8F1"/>
<name>A0AA87W8F1_9BRAD</name>
<sequence>MRVPFPRRGARIFAASALAGLCFSAPARAENAENWRELETKYIFGFTTGSGIGIEGEKEFTVDTIGRFGKRDSRYNATETKYEYEFTPSQFVQFEFGALGSTHDIRNVTDLDDRRQAAFTGGFGEFRYLAVERTSNNPLSVTLAVEPTVRLIDETSGERVHNYEFETTLNADVELLRNRLYAGFNLLYEPEYTHTLTNETVRETTLGTSAALSLRLAPNVVVGGEAWYLRHYDDFGLSAFTGDAVMLGPNLFVRFTPKIFMTAAWNAQVWGREVGNPLSLNLAEFQRHRARLKFAVEF</sequence>